<evidence type="ECO:0000313" key="2">
    <source>
        <dbReference type="Proteomes" id="UP000037035"/>
    </source>
</evidence>
<keyword evidence="2" id="KW-1185">Reference proteome</keyword>
<dbReference type="SUPFAM" id="SSF47095">
    <property type="entry name" value="HMG-box"/>
    <property type="match status" value="1"/>
</dbReference>
<feature type="non-terminal residue" evidence="1">
    <location>
        <position position="1"/>
    </location>
</feature>
<dbReference type="VEuPathDB" id="FungiDB:VP01_13772g1"/>
<dbReference type="OrthoDB" id="2507299at2759"/>
<dbReference type="CDD" id="cd00084">
    <property type="entry name" value="HMG-box_SF"/>
    <property type="match status" value="1"/>
</dbReference>
<evidence type="ECO:0000313" key="1">
    <source>
        <dbReference type="EMBL" id="KNZ61631.1"/>
    </source>
</evidence>
<accession>A0A0L6VLH7</accession>
<sequence>PPAQMLRDLREKSVTKLCELQVEFGKGKRLTKEIKDKLREITLDYQKKSRGLNRFNSFCLYGPEIHIAESDNLLSFEELPPGERMQVVAEIWRSMDKDERLQYDDWGFLNSLRAQMGLRPLKDGVND</sequence>
<proteinExistence type="predicted"/>
<comment type="caution">
    <text evidence="1">The sequence shown here is derived from an EMBL/GenBank/DDBJ whole genome shotgun (WGS) entry which is preliminary data.</text>
</comment>
<feature type="non-terminal residue" evidence="1">
    <location>
        <position position="127"/>
    </location>
</feature>
<organism evidence="1 2">
    <name type="scientific">Puccinia sorghi</name>
    <dbReference type="NCBI Taxonomy" id="27349"/>
    <lineage>
        <taxon>Eukaryota</taxon>
        <taxon>Fungi</taxon>
        <taxon>Dikarya</taxon>
        <taxon>Basidiomycota</taxon>
        <taxon>Pucciniomycotina</taxon>
        <taxon>Pucciniomycetes</taxon>
        <taxon>Pucciniales</taxon>
        <taxon>Pucciniaceae</taxon>
        <taxon>Puccinia</taxon>
    </lineage>
</organism>
<dbReference type="InterPro" id="IPR036910">
    <property type="entry name" value="HMG_box_dom_sf"/>
</dbReference>
<name>A0A0L6VLH7_9BASI</name>
<gene>
    <name evidence="1" type="ORF">VP01_13772g1</name>
</gene>
<reference evidence="1 2" key="1">
    <citation type="submission" date="2015-08" db="EMBL/GenBank/DDBJ databases">
        <title>Next Generation Sequencing and Analysis of the Genome of Puccinia sorghi L Schw, the Causal Agent of Maize Common Rust.</title>
        <authorList>
            <person name="Rochi L."/>
            <person name="Burguener G."/>
            <person name="Darino M."/>
            <person name="Turjanski A."/>
            <person name="Kreff E."/>
            <person name="Dieguez M.J."/>
            <person name="Sacco F."/>
        </authorList>
    </citation>
    <scope>NUCLEOTIDE SEQUENCE [LARGE SCALE GENOMIC DNA]</scope>
    <source>
        <strain evidence="1 2">RO10H11247</strain>
    </source>
</reference>
<dbReference type="AlphaFoldDB" id="A0A0L6VLH7"/>
<dbReference type="EMBL" id="LAVV01004190">
    <property type="protein sequence ID" value="KNZ61631.1"/>
    <property type="molecule type" value="Genomic_DNA"/>
</dbReference>
<dbReference type="Proteomes" id="UP000037035">
    <property type="component" value="Unassembled WGS sequence"/>
</dbReference>
<protein>
    <submittedName>
        <fullName evidence="1">Uncharacterized protein</fullName>
    </submittedName>
</protein>